<evidence type="ECO:0000313" key="2">
    <source>
        <dbReference type="EMBL" id="KGR74081.1"/>
    </source>
</evidence>
<dbReference type="InterPro" id="IPR053135">
    <property type="entry name" value="AKR2_Oxidoreductase"/>
</dbReference>
<dbReference type="PANTHER" id="PTHR43312">
    <property type="entry name" value="D-THREO-ALDOSE 1-DEHYDROGENASE"/>
    <property type="match status" value="1"/>
</dbReference>
<proteinExistence type="predicted"/>
<dbReference type="CDD" id="cd19086">
    <property type="entry name" value="AKR_AKR11C1"/>
    <property type="match status" value="1"/>
</dbReference>
<reference evidence="2 3" key="1">
    <citation type="submission" date="2014-02" db="EMBL/GenBank/DDBJ databases">
        <title>Draft genome sequence of Lysinibacillus sinduriensis JCM 15800.</title>
        <authorList>
            <person name="Zhang F."/>
            <person name="Wang G."/>
            <person name="Zhang L."/>
        </authorList>
    </citation>
    <scope>NUCLEOTIDE SEQUENCE [LARGE SCALE GENOMIC DNA]</scope>
    <source>
        <strain evidence="2 3">JCM 15800</strain>
    </source>
</reference>
<gene>
    <name evidence="2" type="ORF">CD33_18995</name>
</gene>
<keyword evidence="3" id="KW-1185">Reference proteome</keyword>
<dbReference type="GO" id="GO:0016491">
    <property type="term" value="F:oxidoreductase activity"/>
    <property type="evidence" value="ECO:0007669"/>
    <property type="project" value="InterPro"/>
</dbReference>
<sequence>MKKRKLGNSEIEISEISLGCMSLPMTLTDARPIVETALQAGVNYFDTADLYNKGMNEEIVGELLSPHRHDVIIATKVGNRWNQGEDNWHWDPSPSHIENAIKMSLKRLKTDYIDVYQLHGGTIDDPWDDIIETFERLKKEGYIREYGISSIRPNVFKPFLQRSNGISNMMQYSLLDRRPEEWFGDIADANASVVTRGSIAKGLLTNEWQKRSESTNGYMTYSKEEIKNVLTGLQNAYEDIHALSLAYNLSHSAVASTVIGASSKQQLLENLKAYERSQTIQDFSPIHDITKKDIYTEHR</sequence>
<accession>A0A0A3HNC9</accession>
<comment type="caution">
    <text evidence="2">The sequence shown here is derived from an EMBL/GenBank/DDBJ whole genome shotgun (WGS) entry which is preliminary data.</text>
</comment>
<dbReference type="EMBL" id="JPVO01000055">
    <property type="protein sequence ID" value="KGR74081.1"/>
    <property type="molecule type" value="Genomic_DNA"/>
</dbReference>
<dbReference type="Proteomes" id="UP000030408">
    <property type="component" value="Unassembled WGS sequence"/>
</dbReference>
<dbReference type="STRING" id="1384057.CD33_18995"/>
<dbReference type="eggNOG" id="COG0667">
    <property type="taxonomic scope" value="Bacteria"/>
</dbReference>
<dbReference type="Gene3D" id="3.20.20.100">
    <property type="entry name" value="NADP-dependent oxidoreductase domain"/>
    <property type="match status" value="1"/>
</dbReference>
<dbReference type="InterPro" id="IPR020471">
    <property type="entry name" value="AKR"/>
</dbReference>
<evidence type="ECO:0000313" key="3">
    <source>
        <dbReference type="Proteomes" id="UP000030408"/>
    </source>
</evidence>
<feature type="domain" description="NADP-dependent oxidoreductase" evidence="1">
    <location>
        <begin position="16"/>
        <end position="289"/>
    </location>
</feature>
<dbReference type="PANTHER" id="PTHR43312:SF1">
    <property type="entry name" value="NADP-DEPENDENT OXIDOREDUCTASE DOMAIN-CONTAINING PROTEIN"/>
    <property type="match status" value="1"/>
</dbReference>
<dbReference type="SUPFAM" id="SSF51430">
    <property type="entry name" value="NAD(P)-linked oxidoreductase"/>
    <property type="match status" value="1"/>
</dbReference>
<dbReference type="RefSeq" id="WP_036203475.1">
    <property type="nucleotide sequence ID" value="NZ_AVCY01000001.1"/>
</dbReference>
<dbReference type="InterPro" id="IPR036812">
    <property type="entry name" value="NAD(P)_OxRdtase_dom_sf"/>
</dbReference>
<protein>
    <submittedName>
        <fullName evidence="2">Oxidoreductase</fullName>
    </submittedName>
</protein>
<dbReference type="AlphaFoldDB" id="A0A0A3HNC9"/>
<evidence type="ECO:0000259" key="1">
    <source>
        <dbReference type="Pfam" id="PF00248"/>
    </source>
</evidence>
<dbReference type="InterPro" id="IPR023210">
    <property type="entry name" value="NADP_OxRdtase_dom"/>
</dbReference>
<name>A0A0A3HNC9_9BACL</name>
<dbReference type="Pfam" id="PF00248">
    <property type="entry name" value="Aldo_ket_red"/>
    <property type="match status" value="1"/>
</dbReference>
<dbReference type="OrthoDB" id="9773828at2"/>
<dbReference type="PRINTS" id="PR00069">
    <property type="entry name" value="ALDKETRDTASE"/>
</dbReference>
<organism evidence="2 3">
    <name type="scientific">Ureibacillus sinduriensis BLB-1 = JCM 15800</name>
    <dbReference type="NCBI Taxonomy" id="1384057"/>
    <lineage>
        <taxon>Bacteria</taxon>
        <taxon>Bacillati</taxon>
        <taxon>Bacillota</taxon>
        <taxon>Bacilli</taxon>
        <taxon>Bacillales</taxon>
        <taxon>Caryophanaceae</taxon>
        <taxon>Ureibacillus</taxon>
    </lineage>
</organism>